<dbReference type="InterPro" id="IPR051906">
    <property type="entry name" value="TolC-like"/>
</dbReference>
<evidence type="ECO:0000256" key="7">
    <source>
        <dbReference type="ARBA" id="ARBA00023237"/>
    </source>
</evidence>
<dbReference type="GO" id="GO:0009279">
    <property type="term" value="C:cell outer membrane"/>
    <property type="evidence" value="ECO:0007669"/>
    <property type="project" value="UniProtKB-SubCell"/>
</dbReference>
<evidence type="ECO:0000256" key="5">
    <source>
        <dbReference type="ARBA" id="ARBA00022692"/>
    </source>
</evidence>
<dbReference type="Proteomes" id="UP000199534">
    <property type="component" value="Unassembled WGS sequence"/>
</dbReference>
<name>A0A1I6H2P3_9FLAO</name>
<keyword evidence="10" id="KW-1185">Reference proteome</keyword>
<dbReference type="STRING" id="400055.SAMN04490243_2143"/>
<dbReference type="OrthoDB" id="9811587at2"/>
<evidence type="ECO:0000256" key="1">
    <source>
        <dbReference type="ARBA" id="ARBA00004442"/>
    </source>
</evidence>
<evidence type="ECO:0000256" key="4">
    <source>
        <dbReference type="ARBA" id="ARBA00022452"/>
    </source>
</evidence>
<evidence type="ECO:0000256" key="2">
    <source>
        <dbReference type="ARBA" id="ARBA00007613"/>
    </source>
</evidence>
<accession>A0A1I6H2P3</accession>
<evidence type="ECO:0000256" key="8">
    <source>
        <dbReference type="SAM" id="Coils"/>
    </source>
</evidence>
<dbReference type="PANTHER" id="PTHR30026:SF20">
    <property type="entry name" value="OUTER MEMBRANE PROTEIN TOLC"/>
    <property type="match status" value="1"/>
</dbReference>
<dbReference type="InterPro" id="IPR003423">
    <property type="entry name" value="OMP_efflux"/>
</dbReference>
<dbReference type="AlphaFoldDB" id="A0A1I6H2P3"/>
<dbReference type="GO" id="GO:0015562">
    <property type="term" value="F:efflux transmembrane transporter activity"/>
    <property type="evidence" value="ECO:0007669"/>
    <property type="project" value="InterPro"/>
</dbReference>
<keyword evidence="3" id="KW-0813">Transport</keyword>
<keyword evidence="6" id="KW-0472">Membrane</keyword>
<dbReference type="EMBL" id="FOYQ01000002">
    <property type="protein sequence ID" value="SFR48672.1"/>
    <property type="molecule type" value="Genomic_DNA"/>
</dbReference>
<feature type="coiled-coil region" evidence="8">
    <location>
        <begin position="356"/>
        <end position="390"/>
    </location>
</feature>
<organism evidence="9 10">
    <name type="scientific">Robiginitalea myxolifaciens</name>
    <dbReference type="NCBI Taxonomy" id="400055"/>
    <lineage>
        <taxon>Bacteria</taxon>
        <taxon>Pseudomonadati</taxon>
        <taxon>Bacteroidota</taxon>
        <taxon>Flavobacteriia</taxon>
        <taxon>Flavobacteriales</taxon>
        <taxon>Flavobacteriaceae</taxon>
        <taxon>Robiginitalea</taxon>
    </lineage>
</organism>
<dbReference type="RefSeq" id="WP_092982583.1">
    <property type="nucleotide sequence ID" value="NZ_FOYQ01000002.1"/>
</dbReference>
<comment type="similarity">
    <text evidence="2">Belongs to the outer membrane factor (OMF) (TC 1.B.17) family.</text>
</comment>
<keyword evidence="5" id="KW-0812">Transmembrane</keyword>
<keyword evidence="4" id="KW-1134">Transmembrane beta strand</keyword>
<dbReference type="GO" id="GO:0015288">
    <property type="term" value="F:porin activity"/>
    <property type="evidence" value="ECO:0007669"/>
    <property type="project" value="TreeGrafter"/>
</dbReference>
<comment type="subcellular location">
    <subcellularLocation>
        <location evidence="1">Cell outer membrane</location>
    </subcellularLocation>
</comment>
<evidence type="ECO:0000256" key="3">
    <source>
        <dbReference type="ARBA" id="ARBA00022448"/>
    </source>
</evidence>
<evidence type="ECO:0000313" key="9">
    <source>
        <dbReference type="EMBL" id="SFR48672.1"/>
    </source>
</evidence>
<proteinExistence type="inferred from homology"/>
<protein>
    <submittedName>
        <fullName evidence="9">Outer membrane efflux protein</fullName>
    </submittedName>
</protein>
<evidence type="ECO:0000256" key="6">
    <source>
        <dbReference type="ARBA" id="ARBA00023136"/>
    </source>
</evidence>
<keyword evidence="8" id="KW-0175">Coiled coil</keyword>
<keyword evidence="7" id="KW-0998">Cell outer membrane</keyword>
<reference evidence="9 10" key="1">
    <citation type="submission" date="2016-10" db="EMBL/GenBank/DDBJ databases">
        <authorList>
            <person name="de Groot N.N."/>
        </authorList>
    </citation>
    <scope>NUCLEOTIDE SEQUENCE [LARGE SCALE GENOMIC DNA]</scope>
    <source>
        <strain evidence="9 10">DSM 21019</strain>
    </source>
</reference>
<sequence>MNQKRPIINLLFSLLGGILLGQQTANESLPERWTLEACVAYALEHNVQVKDFSFNVASDRETYRQSIRNLFPTASGSADYFVSYGRAEDPNTGTFVTLDFFSNSYNLNSSIDLFQGFQKWNTIRANKWLYQASLSEKEHQNYLLAFRVMQAFYDIRFFNGLTAIAEEQVSVSQQNYDLVQRQIDLGLMAGADLYEAESLLLTDKLNLTQAQNQLAAAKLNLIQEMNLEGVSTLEIETTLDPGLIGTETLPDSDVLVETALETVPLMAAQEFRVEAARKQLAAARGNLYPSISLVAGFRTGYFETTVDSLGMTVPFGDQFRDNASEFVGFSMNIPISNAWSRRSQVKQQKIAYQRAMNTQKIQQQELRQTVMQLIQENESLKVQREQSEQTVVAQELAFATAQKRFEKGLINGIELFTAKNLYATAQNENLQVHLRYEINKSTLDFYQGLPVFGMTRESR</sequence>
<dbReference type="GO" id="GO:1990281">
    <property type="term" value="C:efflux pump complex"/>
    <property type="evidence" value="ECO:0007669"/>
    <property type="project" value="TreeGrafter"/>
</dbReference>
<gene>
    <name evidence="9" type="ORF">SAMN04490243_2143</name>
</gene>
<dbReference type="PANTHER" id="PTHR30026">
    <property type="entry name" value="OUTER MEMBRANE PROTEIN TOLC"/>
    <property type="match status" value="1"/>
</dbReference>
<dbReference type="Gene3D" id="1.20.1600.10">
    <property type="entry name" value="Outer membrane efflux proteins (OEP)"/>
    <property type="match status" value="1"/>
</dbReference>
<dbReference type="SUPFAM" id="SSF56954">
    <property type="entry name" value="Outer membrane efflux proteins (OEP)"/>
    <property type="match status" value="1"/>
</dbReference>
<dbReference type="Pfam" id="PF02321">
    <property type="entry name" value="OEP"/>
    <property type="match status" value="2"/>
</dbReference>
<evidence type="ECO:0000313" key="10">
    <source>
        <dbReference type="Proteomes" id="UP000199534"/>
    </source>
</evidence>